<keyword evidence="2" id="KW-1185">Reference proteome</keyword>
<sequence>MASTIQTILDALEHVRCSPSQFFITLVTNPLYSNHPAVGQLLSRTEDILYALQNHPEGLRALDNWAEKTATKVYTRELVAITKQSSLHFSAKNATPEVLEHFRIESMAENMQATAPRLWRLVLCLLAADEELEHRRDARWRKKEGMESAVSKGGKGGGEDWDEEAEYWERDGESIVEGEEASERHCSARERRYALLRVRAVTVLNIFAKSTNQKCGGLAVIVGFFAHTCNTPAKVIETLAHAGISISTSAINDAVSSLSVKARLKLEELAQTLLGGVAYDNFDVAFHVSVPTIENGDSMLYHLTSGTMLRLEHGATVEGLKYSEYLWKQSRFYP</sequence>
<organism evidence="1 2">
    <name type="scientific">Rickenella mellea</name>
    <dbReference type="NCBI Taxonomy" id="50990"/>
    <lineage>
        <taxon>Eukaryota</taxon>
        <taxon>Fungi</taxon>
        <taxon>Dikarya</taxon>
        <taxon>Basidiomycota</taxon>
        <taxon>Agaricomycotina</taxon>
        <taxon>Agaricomycetes</taxon>
        <taxon>Hymenochaetales</taxon>
        <taxon>Rickenellaceae</taxon>
        <taxon>Rickenella</taxon>
    </lineage>
</organism>
<gene>
    <name evidence="1" type="ORF">BD410DRAFT_734472</name>
</gene>
<dbReference type="STRING" id="50990.A0A4Y7PG79"/>
<dbReference type="EMBL" id="ML170374">
    <property type="protein sequence ID" value="TDL14196.1"/>
    <property type="molecule type" value="Genomic_DNA"/>
</dbReference>
<dbReference type="OrthoDB" id="4743193at2759"/>
<evidence type="ECO:0000313" key="2">
    <source>
        <dbReference type="Proteomes" id="UP000294933"/>
    </source>
</evidence>
<name>A0A4Y7PG79_9AGAM</name>
<dbReference type="AlphaFoldDB" id="A0A4Y7PG79"/>
<feature type="non-terminal residue" evidence="1">
    <location>
        <position position="334"/>
    </location>
</feature>
<reference evidence="1 2" key="1">
    <citation type="submission" date="2018-06" db="EMBL/GenBank/DDBJ databases">
        <title>A transcriptomic atlas of mushroom development highlights an independent origin of complex multicellularity.</title>
        <authorList>
            <consortium name="DOE Joint Genome Institute"/>
            <person name="Krizsan K."/>
            <person name="Almasi E."/>
            <person name="Merenyi Z."/>
            <person name="Sahu N."/>
            <person name="Viragh M."/>
            <person name="Koszo T."/>
            <person name="Mondo S."/>
            <person name="Kiss B."/>
            <person name="Balint B."/>
            <person name="Kues U."/>
            <person name="Barry K."/>
            <person name="Hegedus J.C."/>
            <person name="Henrissat B."/>
            <person name="Johnson J."/>
            <person name="Lipzen A."/>
            <person name="Ohm R."/>
            <person name="Nagy I."/>
            <person name="Pangilinan J."/>
            <person name="Yan J."/>
            <person name="Xiong Y."/>
            <person name="Grigoriev I.V."/>
            <person name="Hibbett D.S."/>
            <person name="Nagy L.G."/>
        </authorList>
    </citation>
    <scope>NUCLEOTIDE SEQUENCE [LARGE SCALE GENOMIC DNA]</scope>
    <source>
        <strain evidence="1 2">SZMC22713</strain>
    </source>
</reference>
<dbReference type="VEuPathDB" id="FungiDB:BD410DRAFT_734472"/>
<dbReference type="Proteomes" id="UP000294933">
    <property type="component" value="Unassembled WGS sequence"/>
</dbReference>
<protein>
    <submittedName>
        <fullName evidence="1">Uncharacterized protein</fullName>
    </submittedName>
</protein>
<accession>A0A4Y7PG79</accession>
<proteinExistence type="predicted"/>
<evidence type="ECO:0000313" key="1">
    <source>
        <dbReference type="EMBL" id="TDL14196.1"/>
    </source>
</evidence>